<accession>Q1ZV68</accession>
<comment type="caution">
    <text evidence="2">The sequence shown here is derived from an EMBL/GenBank/DDBJ whole genome shotgun (WGS) entry which is preliminary data.</text>
</comment>
<dbReference type="InterPro" id="IPR018712">
    <property type="entry name" value="Tle1-like_cat"/>
</dbReference>
<evidence type="ECO:0000259" key="1">
    <source>
        <dbReference type="Pfam" id="PF09994"/>
    </source>
</evidence>
<sequence>MSSPTGASPFCIPCERSENWIEFLFVDEHNVPFKNIHGQLTDASGAIIKIQLKDEPTLVKTLAPGPVTLMFDNVAWLNESQQRTSLEEAEEETVSKRLESVGYDSCAKKLITATAGDFVELQSGQMLPPKHVAEAEGEVTLITNNSYVIKIKGFNYITLRVGMFFDGTANNTYSSDWGLEQIKRYNPLWQSRFKTASHNGLIPIKDLDDRCFQFPQNEKFFIPVDNKPDENQCVEVYDVTSSAANEHTNIQKLFERYPTILTPNIKERIAYHGEYVTGIGTGNSTDIAPADEYLLGQGLGIGDYGITQKAETGIKQLCEKLRVIRSSINDNFSNYDGIKKIELDVWGFSRGAAAARHFINLVLEGVEGIFASQITQACQDNNINFAVNFDWQDNRHCEITFAGIFDTVAAITDFTKADFSPHNDKTGNVKLWLDPARVKHAVHLTAHRKAEYRYNFCLNKFNSASNFIELEVPGCHSDIGGGYYASATFDKGYLLPLLENKCVKTLTQRGRFSNSELRKIQTRFEDYLQQHKEKEIAMGWKESHFMTRTYVTNWGKNQKQISTKLYYRRVVQGDLSRLYLRLMYGLACHYEVPLDDKNGSVWKKETSDSYNVPDFIGSIPFGRDCETILQDAKNGEIDKIIKSLCNDERLHDFMQNELIHHSADGGIANHPFYNDDGSIACRQIFECKQGQ</sequence>
<evidence type="ECO:0000313" key="3">
    <source>
        <dbReference type="Proteomes" id="UP000001603"/>
    </source>
</evidence>
<dbReference type="OrthoDB" id="4378831at2"/>
<feature type="domain" description="T6SS Phospholipase effector Tle1-like catalytic" evidence="1">
    <location>
        <begin position="241"/>
        <end position="486"/>
    </location>
</feature>
<dbReference type="Proteomes" id="UP000001603">
    <property type="component" value="Unassembled WGS sequence"/>
</dbReference>
<name>Q1ZV68_PHOAS</name>
<gene>
    <name evidence="2" type="ORF">VAS14_12784</name>
</gene>
<protein>
    <recommendedName>
        <fullName evidence="1">T6SS Phospholipase effector Tle1-like catalytic domain-containing protein</fullName>
    </recommendedName>
</protein>
<dbReference type="EMBL" id="AAOJ01000001">
    <property type="protein sequence ID" value="EAS66192.1"/>
    <property type="molecule type" value="Genomic_DNA"/>
</dbReference>
<dbReference type="Pfam" id="PF09994">
    <property type="entry name" value="T6SS_Tle1-like_cat"/>
    <property type="match status" value="1"/>
</dbReference>
<dbReference type="PANTHER" id="PTHR33840:SF1">
    <property type="entry name" value="TLE1 PHOSPHOLIPASE DOMAIN-CONTAINING PROTEIN"/>
    <property type="match status" value="1"/>
</dbReference>
<proteinExistence type="predicted"/>
<dbReference type="HOGENOM" id="CLU_008342_1_0_6"/>
<dbReference type="AlphaFoldDB" id="Q1ZV68"/>
<dbReference type="RefSeq" id="WP_005365516.1">
    <property type="nucleotide sequence ID" value="NZ_CH902599.1"/>
</dbReference>
<dbReference type="eggNOG" id="COG3673">
    <property type="taxonomic scope" value="Bacteria"/>
</dbReference>
<organism evidence="2 3">
    <name type="scientific">Photobacterium angustum (strain S14 / CCUG 15956)</name>
    <name type="common">Vibrio sp. (strain S14 / CCUG 15956)</name>
    <dbReference type="NCBI Taxonomy" id="314292"/>
    <lineage>
        <taxon>Bacteria</taxon>
        <taxon>Pseudomonadati</taxon>
        <taxon>Pseudomonadota</taxon>
        <taxon>Gammaproteobacteria</taxon>
        <taxon>Vibrionales</taxon>
        <taxon>Vibrionaceae</taxon>
        <taxon>Photobacterium</taxon>
    </lineage>
</organism>
<dbReference type="PANTHER" id="PTHR33840">
    <property type="match status" value="1"/>
</dbReference>
<reference evidence="2 3" key="1">
    <citation type="journal article" date="2009" name="Proc. Natl. Acad. Sci. U.S.A.">
        <title>The genomic basis of trophic strategy in marine bacteria.</title>
        <authorList>
            <person name="Lauro F.M."/>
            <person name="McDougald D."/>
            <person name="Thomas T."/>
            <person name="Williams T.J."/>
            <person name="Egan S."/>
            <person name="Rice S."/>
            <person name="DeMaere M.Z."/>
            <person name="Ting L."/>
            <person name="Ertan H."/>
            <person name="Johnson J."/>
            <person name="Ferriera S."/>
            <person name="Lapidus A."/>
            <person name="Anderson I."/>
            <person name="Kyrpides N."/>
            <person name="Munk A.C."/>
            <person name="Detter C."/>
            <person name="Han C.S."/>
            <person name="Brown M.V."/>
            <person name="Robb F.T."/>
            <person name="Kjelleberg S."/>
            <person name="Cavicchioli R."/>
        </authorList>
    </citation>
    <scope>NUCLEOTIDE SEQUENCE [LARGE SCALE GENOMIC DNA]</scope>
    <source>
        <strain evidence="2 3">S14</strain>
    </source>
</reference>
<evidence type="ECO:0000313" key="2">
    <source>
        <dbReference type="EMBL" id="EAS66192.1"/>
    </source>
</evidence>